<accession>A0A7J7QUT9</accession>
<keyword evidence="2" id="KW-1185">Reference proteome</keyword>
<dbReference type="EMBL" id="JABWUV010000054">
    <property type="protein sequence ID" value="KAF6267573.1"/>
    <property type="molecule type" value="Genomic_DNA"/>
</dbReference>
<gene>
    <name evidence="1" type="ORF">mMyoMyo1_011556</name>
</gene>
<comment type="caution">
    <text evidence="1">The sequence shown here is derived from an EMBL/GenBank/DDBJ whole genome shotgun (WGS) entry which is preliminary data.</text>
</comment>
<dbReference type="AlphaFoldDB" id="A0A7J7QUT9"/>
<proteinExistence type="predicted"/>
<dbReference type="Proteomes" id="UP000527355">
    <property type="component" value="Unassembled WGS sequence"/>
</dbReference>
<reference evidence="1 2" key="1">
    <citation type="journal article" date="2020" name="Nature">
        <title>Six reference-quality genomes reveal evolution of bat adaptations.</title>
        <authorList>
            <person name="Jebb D."/>
            <person name="Huang Z."/>
            <person name="Pippel M."/>
            <person name="Hughes G.M."/>
            <person name="Lavrichenko K."/>
            <person name="Devanna P."/>
            <person name="Winkler S."/>
            <person name="Jermiin L.S."/>
            <person name="Skirmuntt E.C."/>
            <person name="Katzourakis A."/>
            <person name="Burkitt-Gray L."/>
            <person name="Ray D.A."/>
            <person name="Sullivan K.A.M."/>
            <person name="Roscito J.G."/>
            <person name="Kirilenko B.M."/>
            <person name="Davalos L.M."/>
            <person name="Corthals A.P."/>
            <person name="Power M.L."/>
            <person name="Jones G."/>
            <person name="Ransome R.D."/>
            <person name="Dechmann D.K.N."/>
            <person name="Locatelli A.G."/>
            <person name="Puechmaille S.J."/>
            <person name="Fedrigo O."/>
            <person name="Jarvis E.D."/>
            <person name="Hiller M."/>
            <person name="Vernes S.C."/>
            <person name="Myers E.W."/>
            <person name="Teeling E.C."/>
        </authorList>
    </citation>
    <scope>NUCLEOTIDE SEQUENCE [LARGE SCALE GENOMIC DNA]</scope>
    <source>
        <strain evidence="1">MMyoMyo1</strain>
        <tissue evidence="1">Flight muscle</tissue>
    </source>
</reference>
<evidence type="ECO:0000313" key="2">
    <source>
        <dbReference type="Proteomes" id="UP000527355"/>
    </source>
</evidence>
<name>A0A7J7QUT9_MYOMY</name>
<protein>
    <submittedName>
        <fullName evidence="1">Uncharacterized protein</fullName>
    </submittedName>
</protein>
<evidence type="ECO:0000313" key="1">
    <source>
        <dbReference type="EMBL" id="KAF6267573.1"/>
    </source>
</evidence>
<sequence length="141" mass="15007">MRHVVAVAEVIGADPPRRPAPREAAWARGGAGPGWGRGYCVGLLSLLTPRRPCLVSHVHAHLGPLTHTCLHAGAHSRMLCTLTHVSTCTQAPCPSGHTHPHAHTHILCFKCTLSLLTREILVGYSNHSEVQVVGVQGESAC</sequence>
<organism evidence="1 2">
    <name type="scientific">Myotis myotis</name>
    <name type="common">Greater mouse-eared bat</name>
    <name type="synonym">Vespertilio myotis</name>
    <dbReference type="NCBI Taxonomy" id="51298"/>
    <lineage>
        <taxon>Eukaryota</taxon>
        <taxon>Metazoa</taxon>
        <taxon>Chordata</taxon>
        <taxon>Craniata</taxon>
        <taxon>Vertebrata</taxon>
        <taxon>Euteleostomi</taxon>
        <taxon>Mammalia</taxon>
        <taxon>Eutheria</taxon>
        <taxon>Laurasiatheria</taxon>
        <taxon>Chiroptera</taxon>
        <taxon>Yangochiroptera</taxon>
        <taxon>Vespertilionidae</taxon>
        <taxon>Myotis</taxon>
    </lineage>
</organism>